<gene>
    <name evidence="1" type="ORF">EOE48_04125</name>
</gene>
<organism evidence="1 2">
    <name type="scientific">Methylobacterium oryzihabitans</name>
    <dbReference type="NCBI Taxonomy" id="2499852"/>
    <lineage>
        <taxon>Bacteria</taxon>
        <taxon>Pseudomonadati</taxon>
        <taxon>Pseudomonadota</taxon>
        <taxon>Alphaproteobacteria</taxon>
        <taxon>Hyphomicrobiales</taxon>
        <taxon>Methylobacteriaceae</taxon>
        <taxon>Methylobacterium</taxon>
    </lineage>
</organism>
<dbReference type="EMBL" id="SACP01000003">
    <property type="protein sequence ID" value="RVU20545.1"/>
    <property type="molecule type" value="Genomic_DNA"/>
</dbReference>
<dbReference type="Proteomes" id="UP000286997">
    <property type="component" value="Unassembled WGS sequence"/>
</dbReference>
<dbReference type="CDD" id="cd18702">
    <property type="entry name" value="PIN_VapC_like"/>
    <property type="match status" value="1"/>
</dbReference>
<evidence type="ECO:0000313" key="2">
    <source>
        <dbReference type="Proteomes" id="UP000286997"/>
    </source>
</evidence>
<dbReference type="AlphaFoldDB" id="A0A437PE45"/>
<sequence>MTIPILLDTQLMVLLAVGATSLSIIPKHKNLTEFTVDDFELLLHLLGRDPELILLPNTVSEAANLLRQHRDPERSRIMATLETIVGSNVERYVPSSEVVLRPDFRRLGLTDTAILEACKLPAYQILTADLDLFVAASISGLQAVSFNHQREDYGLI</sequence>
<dbReference type="InterPro" id="IPR059192">
    <property type="entry name" value="PIN_19"/>
</dbReference>
<accession>A0A437PE45</accession>
<name>A0A437PE45_9HYPH</name>
<proteinExistence type="predicted"/>
<reference evidence="1 2" key="1">
    <citation type="submission" date="2019-01" db="EMBL/GenBank/DDBJ databases">
        <authorList>
            <person name="Chen W.-M."/>
        </authorList>
    </citation>
    <scope>NUCLEOTIDE SEQUENCE [LARGE SCALE GENOMIC DNA]</scope>
    <source>
        <strain evidence="1 2">TER-1</strain>
    </source>
</reference>
<dbReference type="RefSeq" id="WP_127727520.1">
    <property type="nucleotide sequence ID" value="NZ_SACP01000003.1"/>
</dbReference>
<evidence type="ECO:0008006" key="3">
    <source>
        <dbReference type="Google" id="ProtNLM"/>
    </source>
</evidence>
<keyword evidence="2" id="KW-1185">Reference proteome</keyword>
<protein>
    <recommendedName>
        <fullName evidence="3">PIN domain-containing protein</fullName>
    </recommendedName>
</protein>
<comment type="caution">
    <text evidence="1">The sequence shown here is derived from an EMBL/GenBank/DDBJ whole genome shotgun (WGS) entry which is preliminary data.</text>
</comment>
<dbReference type="OrthoDB" id="8115555at2"/>
<evidence type="ECO:0000313" key="1">
    <source>
        <dbReference type="EMBL" id="RVU20545.1"/>
    </source>
</evidence>